<dbReference type="AlphaFoldDB" id="A0A4S8IDW5"/>
<dbReference type="Proteomes" id="UP000317650">
    <property type="component" value="Chromosome 9"/>
</dbReference>
<gene>
    <name evidence="1" type="ORF">C4D60_Mb09t00870</name>
</gene>
<accession>A0A4S8IDW5</accession>
<proteinExistence type="predicted"/>
<name>A0A4S8IDW5_MUSBA</name>
<keyword evidence="2" id="KW-1185">Reference proteome</keyword>
<comment type="caution">
    <text evidence="1">The sequence shown here is derived from an EMBL/GenBank/DDBJ whole genome shotgun (WGS) entry which is preliminary data.</text>
</comment>
<dbReference type="EMBL" id="PYDT01000010">
    <property type="protein sequence ID" value="THU46049.1"/>
    <property type="molecule type" value="Genomic_DNA"/>
</dbReference>
<reference evidence="1 2" key="1">
    <citation type="journal article" date="2019" name="Nat. Plants">
        <title>Genome sequencing of Musa balbisiana reveals subgenome evolution and function divergence in polyploid bananas.</title>
        <authorList>
            <person name="Yao X."/>
        </authorList>
    </citation>
    <scope>NUCLEOTIDE SEQUENCE [LARGE SCALE GENOMIC DNA]</scope>
    <source>
        <strain evidence="2">cv. DH-PKW</strain>
        <tissue evidence="1">Leaves</tissue>
    </source>
</reference>
<protein>
    <submittedName>
        <fullName evidence="1">Uncharacterized protein</fullName>
    </submittedName>
</protein>
<evidence type="ECO:0000313" key="1">
    <source>
        <dbReference type="EMBL" id="THU46049.1"/>
    </source>
</evidence>
<sequence length="75" mass="8384">MGTASLTQKRLTKRWKIIGYDLVGDPSGVFYCGHDRLEATPMSRGLAPREHVVCLSSACARWLIWWEASGDDQST</sequence>
<organism evidence="1 2">
    <name type="scientific">Musa balbisiana</name>
    <name type="common">Banana</name>
    <dbReference type="NCBI Taxonomy" id="52838"/>
    <lineage>
        <taxon>Eukaryota</taxon>
        <taxon>Viridiplantae</taxon>
        <taxon>Streptophyta</taxon>
        <taxon>Embryophyta</taxon>
        <taxon>Tracheophyta</taxon>
        <taxon>Spermatophyta</taxon>
        <taxon>Magnoliopsida</taxon>
        <taxon>Liliopsida</taxon>
        <taxon>Zingiberales</taxon>
        <taxon>Musaceae</taxon>
        <taxon>Musa</taxon>
    </lineage>
</organism>
<evidence type="ECO:0000313" key="2">
    <source>
        <dbReference type="Proteomes" id="UP000317650"/>
    </source>
</evidence>